<organism evidence="1 2">
    <name type="scientific">Petrolisthes manimaculis</name>
    <dbReference type="NCBI Taxonomy" id="1843537"/>
    <lineage>
        <taxon>Eukaryota</taxon>
        <taxon>Metazoa</taxon>
        <taxon>Ecdysozoa</taxon>
        <taxon>Arthropoda</taxon>
        <taxon>Crustacea</taxon>
        <taxon>Multicrustacea</taxon>
        <taxon>Malacostraca</taxon>
        <taxon>Eumalacostraca</taxon>
        <taxon>Eucarida</taxon>
        <taxon>Decapoda</taxon>
        <taxon>Pleocyemata</taxon>
        <taxon>Anomura</taxon>
        <taxon>Galatheoidea</taxon>
        <taxon>Porcellanidae</taxon>
        <taxon>Petrolisthes</taxon>
    </lineage>
</organism>
<accession>A0AAE1Q9U3</accession>
<evidence type="ECO:0000313" key="2">
    <source>
        <dbReference type="Proteomes" id="UP001292094"/>
    </source>
</evidence>
<protein>
    <submittedName>
        <fullName evidence="1">Uncharacterized protein</fullName>
    </submittedName>
</protein>
<gene>
    <name evidence="1" type="ORF">Pmani_006843</name>
</gene>
<keyword evidence="2" id="KW-1185">Reference proteome</keyword>
<dbReference type="Proteomes" id="UP001292094">
    <property type="component" value="Unassembled WGS sequence"/>
</dbReference>
<dbReference type="AlphaFoldDB" id="A0AAE1Q9U3"/>
<proteinExistence type="predicted"/>
<reference evidence="1" key="1">
    <citation type="submission" date="2023-11" db="EMBL/GenBank/DDBJ databases">
        <title>Genome assemblies of two species of porcelain crab, Petrolisthes cinctipes and Petrolisthes manimaculis (Anomura: Porcellanidae).</title>
        <authorList>
            <person name="Angst P."/>
        </authorList>
    </citation>
    <scope>NUCLEOTIDE SEQUENCE</scope>
    <source>
        <strain evidence="1">PB745_02</strain>
        <tissue evidence="1">Gill</tissue>
    </source>
</reference>
<evidence type="ECO:0000313" key="1">
    <source>
        <dbReference type="EMBL" id="KAK4322406.1"/>
    </source>
</evidence>
<dbReference type="EMBL" id="JAWZYT010000519">
    <property type="protein sequence ID" value="KAK4322406.1"/>
    <property type="molecule type" value="Genomic_DNA"/>
</dbReference>
<name>A0AAE1Q9U3_9EUCA</name>
<sequence length="88" mass="9940">MLHIICQVGLFLCNEPKVYYHLKNRIPVQIAESESLQELVRGLSDLLVLEDRDEGSPRGTNYTSVTSAGYGAWHIYRSRLGTSFCLPL</sequence>
<comment type="caution">
    <text evidence="1">The sequence shown here is derived from an EMBL/GenBank/DDBJ whole genome shotgun (WGS) entry which is preliminary data.</text>
</comment>